<evidence type="ECO:0000256" key="7">
    <source>
        <dbReference type="ARBA" id="ARBA00023267"/>
    </source>
</evidence>
<dbReference type="EMBL" id="CP029477">
    <property type="protein sequence ID" value="AWM75844.1"/>
    <property type="molecule type" value="Genomic_DNA"/>
</dbReference>
<protein>
    <recommendedName>
        <fullName evidence="2 8">Biotin carboxyl carrier protein of acetyl-CoA carboxylase</fullName>
    </recommendedName>
</protein>
<dbReference type="RefSeq" id="WP_109586676.1">
    <property type="nucleotide sequence ID" value="NZ_CP029477.1"/>
</dbReference>
<evidence type="ECO:0000256" key="8">
    <source>
        <dbReference type="RuleBase" id="RU364072"/>
    </source>
</evidence>
<dbReference type="PROSITE" id="PS50968">
    <property type="entry name" value="BIOTINYL_LIPOYL"/>
    <property type="match status" value="1"/>
</dbReference>
<dbReference type="PANTHER" id="PTHR45266:SF3">
    <property type="entry name" value="OXALOACETATE DECARBOXYLASE ALPHA CHAIN"/>
    <property type="match status" value="1"/>
</dbReference>
<dbReference type="SUPFAM" id="SSF51230">
    <property type="entry name" value="Single hybrid motif"/>
    <property type="match status" value="1"/>
</dbReference>
<dbReference type="PRINTS" id="PR01071">
    <property type="entry name" value="ACOABIOTINCC"/>
</dbReference>
<dbReference type="Pfam" id="PF00364">
    <property type="entry name" value="Biotin_lipoyl"/>
    <property type="match status" value="1"/>
</dbReference>
<proteinExistence type="predicted"/>
<evidence type="ECO:0000256" key="1">
    <source>
        <dbReference type="ARBA" id="ARBA00005194"/>
    </source>
</evidence>
<dbReference type="InterPro" id="IPR050709">
    <property type="entry name" value="Biotin_Carboxyl_Carrier/Decarb"/>
</dbReference>
<evidence type="ECO:0000256" key="2">
    <source>
        <dbReference type="ARBA" id="ARBA00017562"/>
    </source>
</evidence>
<feature type="domain" description="Lipoyl-binding" evidence="10">
    <location>
        <begin position="75"/>
        <end position="151"/>
    </location>
</feature>
<evidence type="ECO:0000256" key="6">
    <source>
        <dbReference type="ARBA" id="ARBA00023160"/>
    </source>
</evidence>
<sequence length="153" mass="16974">MTFEEIEKLIAEINQSDITKLDLDFKGGHIKIDKSQVAAPVELGEESPVGQSSAKTLQETNHQELSNLDTPKQKTLKIKAPLVGIVYLQASPEKPQYKKPGDHVNKGDVVCVIEAMKMMTEIKSDFTGTIDKILVTNEQVVEYDQPLITVIPE</sequence>
<name>A0ABM6W1T7_9LACO</name>
<feature type="region of interest" description="Disordered" evidence="9">
    <location>
        <begin position="44"/>
        <end position="71"/>
    </location>
</feature>
<feature type="compositionally biased region" description="Polar residues" evidence="9">
    <location>
        <begin position="49"/>
        <end position="70"/>
    </location>
</feature>
<keyword evidence="4 8" id="KW-0276">Fatty acid metabolism</keyword>
<keyword evidence="6 8" id="KW-0275">Fatty acid biosynthesis</keyword>
<evidence type="ECO:0000256" key="4">
    <source>
        <dbReference type="ARBA" id="ARBA00022832"/>
    </source>
</evidence>
<keyword evidence="5 8" id="KW-0443">Lipid metabolism</keyword>
<dbReference type="NCBIfam" id="TIGR00531">
    <property type="entry name" value="BCCP"/>
    <property type="match status" value="1"/>
</dbReference>
<comment type="function">
    <text evidence="8">This protein is a component of the acetyl coenzyme A carboxylase complex; first, biotin carboxylase catalyzes the carboxylation of the carrier protein and then the transcarboxylase transfers the carboxyl group to form malonyl-CoA.</text>
</comment>
<evidence type="ECO:0000313" key="11">
    <source>
        <dbReference type="EMBL" id="AWM75844.1"/>
    </source>
</evidence>
<accession>A0ABM6W1T7</accession>
<dbReference type="PROSITE" id="PS00188">
    <property type="entry name" value="BIOTIN"/>
    <property type="match status" value="1"/>
</dbReference>
<dbReference type="InterPro" id="IPR000089">
    <property type="entry name" value="Biotin_lipoyl"/>
</dbReference>
<evidence type="ECO:0000313" key="12">
    <source>
        <dbReference type="Proteomes" id="UP000246036"/>
    </source>
</evidence>
<keyword evidence="7 8" id="KW-0092">Biotin</keyword>
<organism evidence="11 12">
    <name type="scientific">Lactobacillus kullabergensis</name>
    <dbReference type="NCBI Taxonomy" id="1218493"/>
    <lineage>
        <taxon>Bacteria</taxon>
        <taxon>Bacillati</taxon>
        <taxon>Bacillota</taxon>
        <taxon>Bacilli</taxon>
        <taxon>Lactobacillales</taxon>
        <taxon>Lactobacillaceae</taxon>
        <taxon>Lactobacillus</taxon>
    </lineage>
</organism>
<dbReference type="InterPro" id="IPR001882">
    <property type="entry name" value="Biotin_BS"/>
</dbReference>
<evidence type="ECO:0000256" key="3">
    <source>
        <dbReference type="ARBA" id="ARBA00022516"/>
    </source>
</evidence>
<dbReference type="Proteomes" id="UP000246036">
    <property type="component" value="Chromosome"/>
</dbReference>
<evidence type="ECO:0000256" key="9">
    <source>
        <dbReference type="SAM" id="MobiDB-lite"/>
    </source>
</evidence>
<evidence type="ECO:0000259" key="10">
    <source>
        <dbReference type="PROSITE" id="PS50968"/>
    </source>
</evidence>
<dbReference type="InterPro" id="IPR001249">
    <property type="entry name" value="AcCoA_biotinCC"/>
</dbReference>
<dbReference type="CDD" id="cd06850">
    <property type="entry name" value="biotinyl_domain"/>
    <property type="match status" value="1"/>
</dbReference>
<gene>
    <name evidence="11" type="primary">accB</name>
    <name evidence="11" type="ORF">DKL58_07580</name>
</gene>
<dbReference type="InterPro" id="IPR011053">
    <property type="entry name" value="Single_hybrid_motif"/>
</dbReference>
<evidence type="ECO:0000256" key="5">
    <source>
        <dbReference type="ARBA" id="ARBA00023098"/>
    </source>
</evidence>
<dbReference type="PANTHER" id="PTHR45266">
    <property type="entry name" value="OXALOACETATE DECARBOXYLASE ALPHA CHAIN"/>
    <property type="match status" value="1"/>
</dbReference>
<keyword evidence="12" id="KW-1185">Reference proteome</keyword>
<reference evidence="11 12" key="1">
    <citation type="submission" date="2018-05" db="EMBL/GenBank/DDBJ databases">
        <title>Reference genomes for bee gut microbiota database.</title>
        <authorList>
            <person name="Ellegaard K.M."/>
        </authorList>
    </citation>
    <scope>NUCLEOTIDE SEQUENCE [LARGE SCALE GENOMIC DNA]</scope>
    <source>
        <strain evidence="11 12">ESL0186</strain>
    </source>
</reference>
<dbReference type="Gene3D" id="2.40.50.100">
    <property type="match status" value="1"/>
</dbReference>
<comment type="pathway">
    <text evidence="1 8">Lipid metabolism; fatty acid biosynthesis.</text>
</comment>
<keyword evidence="3 8" id="KW-0444">Lipid biosynthesis</keyword>